<evidence type="ECO:0000313" key="1">
    <source>
        <dbReference type="EMBL" id="MBX33113.1"/>
    </source>
</evidence>
<name>A0A2P2MSA2_RHIMU</name>
<proteinExistence type="predicted"/>
<accession>A0A2P2MSA2</accession>
<protein>
    <submittedName>
        <fullName evidence="1">Uncharacterized protein MANES_13G155200</fullName>
    </submittedName>
</protein>
<dbReference type="EMBL" id="GGEC01052629">
    <property type="protein sequence ID" value="MBX33113.1"/>
    <property type="molecule type" value="Transcribed_RNA"/>
</dbReference>
<sequence>MIDSSQSKQCFK</sequence>
<reference evidence="1" key="1">
    <citation type="submission" date="2018-02" db="EMBL/GenBank/DDBJ databases">
        <title>Rhizophora mucronata_Transcriptome.</title>
        <authorList>
            <person name="Meera S.P."/>
            <person name="Sreeshan A."/>
            <person name="Augustine A."/>
        </authorList>
    </citation>
    <scope>NUCLEOTIDE SEQUENCE</scope>
    <source>
        <tissue evidence="1">Leaf</tissue>
    </source>
</reference>
<organism evidence="1">
    <name type="scientific">Rhizophora mucronata</name>
    <name type="common">Asiatic mangrove</name>
    <dbReference type="NCBI Taxonomy" id="61149"/>
    <lineage>
        <taxon>Eukaryota</taxon>
        <taxon>Viridiplantae</taxon>
        <taxon>Streptophyta</taxon>
        <taxon>Embryophyta</taxon>
        <taxon>Tracheophyta</taxon>
        <taxon>Spermatophyta</taxon>
        <taxon>Magnoliopsida</taxon>
        <taxon>eudicotyledons</taxon>
        <taxon>Gunneridae</taxon>
        <taxon>Pentapetalae</taxon>
        <taxon>rosids</taxon>
        <taxon>fabids</taxon>
        <taxon>Malpighiales</taxon>
        <taxon>Rhizophoraceae</taxon>
        <taxon>Rhizophora</taxon>
    </lineage>
</organism>